<keyword evidence="6" id="KW-0570">Pentose shunt</keyword>
<evidence type="ECO:0000256" key="1">
    <source>
        <dbReference type="ARBA" id="ARBA00004874"/>
    </source>
</evidence>
<reference evidence="10" key="1">
    <citation type="journal article" date="2013" name="Genome Announc.">
        <title>Draft genome sequence of the grapevine dieback fungus Eutypa lata UCR-EL1.</title>
        <authorList>
            <person name="Blanco-Ulate B."/>
            <person name="Rolshausen P.E."/>
            <person name="Cantu D."/>
        </authorList>
    </citation>
    <scope>NUCLEOTIDE SEQUENCE [LARGE SCALE GENOMIC DNA]</scope>
    <source>
        <strain evidence="10">UCR-EL1</strain>
    </source>
</reference>
<accession>M7SV06</accession>
<dbReference type="eggNOG" id="KOG2653">
    <property type="taxonomic scope" value="Eukaryota"/>
</dbReference>
<dbReference type="HOGENOM" id="CLU_024540_4_0_1"/>
<evidence type="ECO:0000256" key="4">
    <source>
        <dbReference type="ARBA" id="ARBA00023002"/>
    </source>
</evidence>
<feature type="compositionally biased region" description="Basic and acidic residues" evidence="7">
    <location>
        <begin position="280"/>
        <end position="289"/>
    </location>
</feature>
<dbReference type="Gene3D" id="3.40.50.720">
    <property type="entry name" value="NAD(P)-binding Rossmann-like Domain"/>
    <property type="match status" value="1"/>
</dbReference>
<dbReference type="EC" id="1.1.1.44" evidence="3"/>
<gene>
    <name evidence="9" type="ORF">UCREL1_4635</name>
</gene>
<dbReference type="PRINTS" id="PR00076">
    <property type="entry name" value="6PGDHDRGNASE"/>
</dbReference>
<dbReference type="Pfam" id="PF00393">
    <property type="entry name" value="6PGD"/>
    <property type="match status" value="1"/>
</dbReference>
<name>M7SV06_EUTLA</name>
<dbReference type="GO" id="GO:0004616">
    <property type="term" value="F:phosphogluconate dehydrogenase (decarboxylating) activity"/>
    <property type="evidence" value="ECO:0007669"/>
    <property type="project" value="UniProtKB-EC"/>
</dbReference>
<dbReference type="InterPro" id="IPR013328">
    <property type="entry name" value="6PGD_dom2"/>
</dbReference>
<evidence type="ECO:0000256" key="5">
    <source>
        <dbReference type="ARBA" id="ARBA00023064"/>
    </source>
</evidence>
<feature type="region of interest" description="Disordered" evidence="7">
    <location>
        <begin position="261"/>
        <end position="289"/>
    </location>
</feature>
<dbReference type="InterPro" id="IPR036291">
    <property type="entry name" value="NAD(P)-bd_dom_sf"/>
</dbReference>
<dbReference type="EMBL" id="KB706254">
    <property type="protein sequence ID" value="EMR68353.1"/>
    <property type="molecule type" value="Genomic_DNA"/>
</dbReference>
<evidence type="ECO:0000256" key="6">
    <source>
        <dbReference type="ARBA" id="ARBA00023126"/>
    </source>
</evidence>
<dbReference type="GO" id="GO:0050661">
    <property type="term" value="F:NADP binding"/>
    <property type="evidence" value="ECO:0007669"/>
    <property type="project" value="InterPro"/>
</dbReference>
<evidence type="ECO:0000313" key="9">
    <source>
        <dbReference type="EMBL" id="EMR68353.1"/>
    </source>
</evidence>
<keyword evidence="10" id="KW-1185">Reference proteome</keyword>
<dbReference type="GO" id="GO:0006098">
    <property type="term" value="P:pentose-phosphate shunt"/>
    <property type="evidence" value="ECO:0007669"/>
    <property type="project" value="UniProtKB-UniPathway"/>
</dbReference>
<dbReference type="InterPro" id="IPR006114">
    <property type="entry name" value="6PGDH_C"/>
</dbReference>
<dbReference type="KEGG" id="ela:UCREL1_4635"/>
<proteinExistence type="inferred from homology"/>
<dbReference type="InterPro" id="IPR006115">
    <property type="entry name" value="6PGDH_NADP-bd"/>
</dbReference>
<dbReference type="SUPFAM" id="SSF48179">
    <property type="entry name" value="6-phosphogluconate dehydrogenase C-terminal domain-like"/>
    <property type="match status" value="1"/>
</dbReference>
<protein>
    <recommendedName>
        <fullName evidence="3">phosphogluconate dehydrogenase (NADP(+)-dependent, decarboxylating)</fullName>
        <ecNumber evidence="3">1.1.1.44</ecNumber>
    </recommendedName>
</protein>
<dbReference type="OMA" id="GSHMFDK"/>
<dbReference type="Pfam" id="PF03446">
    <property type="entry name" value="NAD_binding_2"/>
    <property type="match status" value="1"/>
</dbReference>
<organism evidence="9 10">
    <name type="scientific">Eutypa lata (strain UCR-EL1)</name>
    <name type="common">Grapevine dieback disease fungus</name>
    <name type="synonym">Eutypa armeniacae</name>
    <dbReference type="NCBI Taxonomy" id="1287681"/>
    <lineage>
        <taxon>Eukaryota</taxon>
        <taxon>Fungi</taxon>
        <taxon>Dikarya</taxon>
        <taxon>Ascomycota</taxon>
        <taxon>Pezizomycotina</taxon>
        <taxon>Sordariomycetes</taxon>
        <taxon>Xylariomycetidae</taxon>
        <taxon>Xylariales</taxon>
        <taxon>Diatrypaceae</taxon>
        <taxon>Eutypa</taxon>
    </lineage>
</organism>
<evidence type="ECO:0000313" key="10">
    <source>
        <dbReference type="Proteomes" id="UP000012174"/>
    </source>
</evidence>
<dbReference type="Gene3D" id="1.10.1040.10">
    <property type="entry name" value="N-(1-d-carboxylethyl)-l-norvaline Dehydrogenase, domain 2"/>
    <property type="match status" value="1"/>
</dbReference>
<keyword evidence="5" id="KW-0311">Gluconate utilization</keyword>
<dbReference type="GO" id="GO:0019521">
    <property type="term" value="P:D-gluconate metabolic process"/>
    <property type="evidence" value="ECO:0007669"/>
    <property type="project" value="UniProtKB-KW"/>
</dbReference>
<comment type="pathway">
    <text evidence="1">Carbohydrate degradation; pentose phosphate pathway; D-ribulose 5-phosphate from D-glucose 6-phosphate (oxidative stage): step 3/3.</text>
</comment>
<dbReference type="AlphaFoldDB" id="M7SV06"/>
<dbReference type="OrthoDB" id="434986at2759"/>
<dbReference type="Proteomes" id="UP000012174">
    <property type="component" value="Unassembled WGS sequence"/>
</dbReference>
<dbReference type="PANTHER" id="PTHR11811">
    <property type="entry name" value="6-PHOSPHOGLUCONATE DEHYDROGENASE"/>
    <property type="match status" value="1"/>
</dbReference>
<evidence type="ECO:0000259" key="8">
    <source>
        <dbReference type="SMART" id="SM01350"/>
    </source>
</evidence>
<feature type="domain" description="6-phosphogluconate dehydrogenase C-terminal" evidence="8">
    <location>
        <begin position="196"/>
        <end position="519"/>
    </location>
</feature>
<evidence type="ECO:0000256" key="3">
    <source>
        <dbReference type="ARBA" id="ARBA00013011"/>
    </source>
</evidence>
<evidence type="ECO:0000256" key="2">
    <source>
        <dbReference type="ARBA" id="ARBA00008419"/>
    </source>
</evidence>
<keyword evidence="4" id="KW-0560">Oxidoreductase</keyword>
<dbReference type="SUPFAM" id="SSF51735">
    <property type="entry name" value="NAD(P)-binding Rossmann-fold domains"/>
    <property type="match status" value="1"/>
</dbReference>
<dbReference type="STRING" id="1287681.M7SV06"/>
<dbReference type="UniPathway" id="UPA00115">
    <property type="reaction ID" value="UER00410"/>
</dbReference>
<feature type="region of interest" description="Disordered" evidence="7">
    <location>
        <begin position="508"/>
        <end position="527"/>
    </location>
</feature>
<dbReference type="FunFam" id="3.40.50.720:FF:000634">
    <property type="entry name" value="6-phosphogluconate dehydrogenase, decarboxylating"/>
    <property type="match status" value="1"/>
</dbReference>
<sequence>MAGKGLDITKVGMLGVGSMGSMISLLLAELGIEVFYYDPNTKNLDTLEQQSKTIKLDSKLHRSTDYTEICQNLDSPSSHDDQQPKVFLFSTPHGAPADACVEGLKPHLRPGDVIIDCGNEHWTNTERRQRDLDPRGVHYVGCGVSGGYQSARHGPSMSPGGSPEALSLVLPFLEKMAARDQRGRPCVVPVGPGGSGHYVKMVHNGIEQGMMSVVAEVWMLLTTGLGLSHEEVGAVFEDWNRSGPLHDSFLVDIGARIERAKGKGKKKKAEGEQQQQQQQEIDRVRDKVTQDVTEEEGTGIWTCEQAVALHVPAASILSAHLFRCASADLARRIQNRKAASGGGVEPRPLSPSVVASKQDFVELLHKTTYFCFLACFAQGLDVIRAKDRREGWDLDYVALLQLWRGGCIIQADHIADVLEGVFRRADHDRDEVLGNAEVERELAERFPAAKEAVLRAVEADFFVPAVSQTLEWYKYATSAHLPTQFMEAQLDYFGQHMFDDAWEDPVGGPEKGRRHFEWQPARGVSGK</sequence>
<dbReference type="SMART" id="SM01350">
    <property type="entry name" value="6PGD"/>
    <property type="match status" value="1"/>
</dbReference>
<comment type="similarity">
    <text evidence="2">Belongs to the 6-phosphogluconate dehydrogenase family.</text>
</comment>
<dbReference type="InterPro" id="IPR008927">
    <property type="entry name" value="6-PGluconate_DH-like_C_sf"/>
</dbReference>
<dbReference type="InterPro" id="IPR006183">
    <property type="entry name" value="Pgluconate_DH"/>
</dbReference>
<evidence type="ECO:0000256" key="7">
    <source>
        <dbReference type="SAM" id="MobiDB-lite"/>
    </source>
</evidence>